<dbReference type="EMBL" id="LQZT01000004">
    <property type="protein sequence ID" value="OCW58678.1"/>
    <property type="molecule type" value="Genomic_DNA"/>
</dbReference>
<accession>A0A1C1YYU7</accession>
<keyword evidence="3" id="KW-1185">Reference proteome</keyword>
<name>A0A1C1YYU7_9HYPH</name>
<dbReference type="Proteomes" id="UP000094795">
    <property type="component" value="Unassembled WGS sequence"/>
</dbReference>
<dbReference type="RefSeq" id="WP_066175660.1">
    <property type="nucleotide sequence ID" value="NZ_LQZT01000004.1"/>
</dbReference>
<gene>
    <name evidence="2" type="ORF">AWJ14_00125</name>
</gene>
<proteinExistence type="predicted"/>
<feature type="compositionally biased region" description="Basic and acidic residues" evidence="1">
    <location>
        <begin position="1"/>
        <end position="22"/>
    </location>
</feature>
<dbReference type="AlphaFoldDB" id="A0A1C1YYU7"/>
<dbReference type="OrthoDB" id="7889137at2"/>
<reference evidence="2 3" key="1">
    <citation type="submission" date="2015-12" db="EMBL/GenBank/DDBJ databases">
        <authorList>
            <person name="Shamseldin A."/>
            <person name="Moawad H."/>
            <person name="Abd El-Rahim W.M."/>
            <person name="Sadowsky M.J."/>
        </authorList>
    </citation>
    <scope>NUCLEOTIDE SEQUENCE [LARGE SCALE GENOMIC DNA]</scope>
    <source>
        <strain evidence="2 3">JC234</strain>
    </source>
</reference>
<comment type="caution">
    <text evidence="2">The sequence shown here is derived from an EMBL/GenBank/DDBJ whole genome shotgun (WGS) entry which is preliminary data.</text>
</comment>
<evidence type="ECO:0000313" key="2">
    <source>
        <dbReference type="EMBL" id="OCW58678.1"/>
    </source>
</evidence>
<feature type="region of interest" description="Disordered" evidence="1">
    <location>
        <begin position="1"/>
        <end position="77"/>
    </location>
</feature>
<protein>
    <submittedName>
        <fullName evidence="2">Uncharacterized protein</fullName>
    </submittedName>
</protein>
<evidence type="ECO:0000256" key="1">
    <source>
        <dbReference type="SAM" id="MobiDB-lite"/>
    </source>
</evidence>
<evidence type="ECO:0000313" key="3">
    <source>
        <dbReference type="Proteomes" id="UP000094795"/>
    </source>
</evidence>
<sequence length="77" mass="8533">MPRNLKTTDRLTETDLAQDKMGDNALQGDDQANVHNQREAQAGVRQKPDDGVVESLKKMDKDVRAERELGKGARKSG</sequence>
<organism evidence="2 3">
    <name type="scientific">Hoeflea olei</name>
    <dbReference type="NCBI Taxonomy" id="1480615"/>
    <lineage>
        <taxon>Bacteria</taxon>
        <taxon>Pseudomonadati</taxon>
        <taxon>Pseudomonadota</taxon>
        <taxon>Alphaproteobacteria</taxon>
        <taxon>Hyphomicrobiales</taxon>
        <taxon>Rhizobiaceae</taxon>
        <taxon>Hoeflea</taxon>
    </lineage>
</organism>
<feature type="compositionally biased region" description="Basic and acidic residues" evidence="1">
    <location>
        <begin position="46"/>
        <end position="71"/>
    </location>
</feature>